<evidence type="ECO:0000313" key="6">
    <source>
        <dbReference type="Proteomes" id="UP000696280"/>
    </source>
</evidence>
<gene>
    <name evidence="5" type="ORF">HYFRA_00002834</name>
</gene>
<protein>
    <recommendedName>
        <fullName evidence="3">Putative gamma-glutamylcyclotransferase</fullName>
    </recommendedName>
</protein>
<dbReference type="PANTHER" id="PTHR31544:SF4">
    <property type="entry name" value="GAMMA-GLUTAMYLCYCLOTRANSFERASE-RELATED"/>
    <property type="match status" value="1"/>
</dbReference>
<dbReference type="Proteomes" id="UP000696280">
    <property type="component" value="Unassembled WGS sequence"/>
</dbReference>
<evidence type="ECO:0000256" key="1">
    <source>
        <dbReference type="ARBA" id="ARBA00008861"/>
    </source>
</evidence>
<comment type="caution">
    <text evidence="5">The sequence shown here is derived from an EMBL/GenBank/DDBJ whole genome shotgun (WGS) entry which is preliminary data.</text>
</comment>
<dbReference type="PANTHER" id="PTHR31544">
    <property type="entry name" value="AIG2-LIKE PROTEIN D"/>
    <property type="match status" value="1"/>
</dbReference>
<dbReference type="InterPro" id="IPR013024">
    <property type="entry name" value="GGCT-like"/>
</dbReference>
<dbReference type="InterPro" id="IPR045038">
    <property type="entry name" value="AIG2-like"/>
</dbReference>
<evidence type="ECO:0000256" key="3">
    <source>
        <dbReference type="ARBA" id="ARBA00030602"/>
    </source>
</evidence>
<name>A0A9N9KR60_9HELO</name>
<evidence type="ECO:0000256" key="2">
    <source>
        <dbReference type="ARBA" id="ARBA00022679"/>
    </source>
</evidence>
<sequence length="303" mass="33996">MDLLDELDNLAINAAYEEPEDDATSPNEFKGMIKMWQDRFGYSYEKAAELVSITKSTKKPISSSATRQAILSPLQARTIYALKLEGPLSTPQEVQKAAQLSRLPQIHHGTGEEGDAAFCKIDGQTKQCLENWLSKEKSTFRPLFVPEGKAYKELSDDSLYPTLGKDGTLPQYRPQDPHLLDKCPSYLPSQHTFPVWYFFYGTLASVPKLRSLLGLSENETPVLHPATVRGGRMRTWGTGKYNALVYGRETDSVQGSAFQVISEEHEDSLRKYETSAYEVVRCLIEMDEGSVEGCTFRFVGETD</sequence>
<comment type="similarity">
    <text evidence="1">Belongs to the gamma-glutamylcyclotransferase family.</text>
</comment>
<dbReference type="SUPFAM" id="SSF110857">
    <property type="entry name" value="Gamma-glutamyl cyclotransferase-like"/>
    <property type="match status" value="1"/>
</dbReference>
<dbReference type="GO" id="GO:0016740">
    <property type="term" value="F:transferase activity"/>
    <property type="evidence" value="ECO:0007669"/>
    <property type="project" value="UniProtKB-KW"/>
</dbReference>
<organism evidence="5 6">
    <name type="scientific">Hymenoscyphus fraxineus</name>
    <dbReference type="NCBI Taxonomy" id="746836"/>
    <lineage>
        <taxon>Eukaryota</taxon>
        <taxon>Fungi</taxon>
        <taxon>Dikarya</taxon>
        <taxon>Ascomycota</taxon>
        <taxon>Pezizomycotina</taxon>
        <taxon>Leotiomycetes</taxon>
        <taxon>Helotiales</taxon>
        <taxon>Helotiaceae</taxon>
        <taxon>Hymenoscyphus</taxon>
    </lineage>
</organism>
<dbReference type="CDD" id="cd06661">
    <property type="entry name" value="GGCT_like"/>
    <property type="match status" value="1"/>
</dbReference>
<accession>A0A9N9KR60</accession>
<evidence type="ECO:0000313" key="5">
    <source>
        <dbReference type="EMBL" id="CAG8950625.1"/>
    </source>
</evidence>
<feature type="domain" description="Gamma-glutamylcyclotransferase AIG2-like" evidence="4">
    <location>
        <begin position="197"/>
        <end position="291"/>
    </location>
</feature>
<dbReference type="Gene3D" id="3.10.490.10">
    <property type="entry name" value="Gamma-glutamyl cyclotransferase-like"/>
    <property type="match status" value="1"/>
</dbReference>
<dbReference type="InterPro" id="IPR036568">
    <property type="entry name" value="GGCT-like_sf"/>
</dbReference>
<dbReference type="Pfam" id="PF06094">
    <property type="entry name" value="GGACT"/>
    <property type="match status" value="1"/>
</dbReference>
<proteinExistence type="inferred from homology"/>
<reference evidence="5" key="1">
    <citation type="submission" date="2021-07" db="EMBL/GenBank/DDBJ databases">
        <authorList>
            <person name="Durling M."/>
        </authorList>
    </citation>
    <scope>NUCLEOTIDE SEQUENCE</scope>
</reference>
<dbReference type="OrthoDB" id="3262926at2759"/>
<evidence type="ECO:0000259" key="4">
    <source>
        <dbReference type="Pfam" id="PF06094"/>
    </source>
</evidence>
<dbReference type="AlphaFoldDB" id="A0A9N9KR60"/>
<dbReference type="EMBL" id="CAJVRL010000038">
    <property type="protein sequence ID" value="CAG8950625.1"/>
    <property type="molecule type" value="Genomic_DNA"/>
</dbReference>
<keyword evidence="6" id="KW-1185">Reference proteome</keyword>
<dbReference type="InterPro" id="IPR009288">
    <property type="entry name" value="AIG2-like_dom"/>
</dbReference>
<keyword evidence="2" id="KW-0808">Transferase</keyword>